<dbReference type="InterPro" id="IPR025588">
    <property type="entry name" value="YcxB-like_C"/>
</dbReference>
<proteinExistence type="predicted"/>
<feature type="domain" description="YcxB-like C-terminal" evidence="2">
    <location>
        <begin position="91"/>
        <end position="149"/>
    </location>
</feature>
<dbReference type="Pfam" id="PF14317">
    <property type="entry name" value="YcxB"/>
    <property type="match status" value="1"/>
</dbReference>
<protein>
    <submittedName>
        <fullName evidence="3">YcxB-like protein</fullName>
    </submittedName>
</protein>
<keyword evidence="1" id="KW-0472">Membrane</keyword>
<feature type="transmembrane region" description="Helical" evidence="1">
    <location>
        <begin position="54"/>
        <end position="71"/>
    </location>
</feature>
<dbReference type="AlphaFoldDB" id="A0A1H7M8D2"/>
<keyword evidence="1" id="KW-0812">Transmembrane</keyword>
<dbReference type="EMBL" id="FOBF01000003">
    <property type="protein sequence ID" value="SEL06857.1"/>
    <property type="molecule type" value="Genomic_DNA"/>
</dbReference>
<dbReference type="RefSeq" id="WP_091099470.1">
    <property type="nucleotide sequence ID" value="NZ_FOBF01000003.1"/>
</dbReference>
<dbReference type="OrthoDB" id="3477586at2"/>
<dbReference type="Proteomes" id="UP000198953">
    <property type="component" value="Unassembled WGS sequence"/>
</dbReference>
<accession>A0A1H7M8D2</accession>
<evidence type="ECO:0000259" key="2">
    <source>
        <dbReference type="Pfam" id="PF14317"/>
    </source>
</evidence>
<keyword evidence="4" id="KW-1185">Reference proteome</keyword>
<keyword evidence="1" id="KW-1133">Transmembrane helix</keyword>
<name>A0A1H7M8D2_9ACTN</name>
<evidence type="ECO:0000313" key="3">
    <source>
        <dbReference type="EMBL" id="SEL06857.1"/>
    </source>
</evidence>
<gene>
    <name evidence="3" type="ORF">SAMN05660976_01784</name>
</gene>
<organism evidence="3 4">
    <name type="scientific">Nonomuraea pusilla</name>
    <dbReference type="NCBI Taxonomy" id="46177"/>
    <lineage>
        <taxon>Bacteria</taxon>
        <taxon>Bacillati</taxon>
        <taxon>Actinomycetota</taxon>
        <taxon>Actinomycetes</taxon>
        <taxon>Streptosporangiales</taxon>
        <taxon>Streptosporangiaceae</taxon>
        <taxon>Nonomuraea</taxon>
    </lineage>
</organism>
<reference evidence="3 4" key="1">
    <citation type="submission" date="2016-10" db="EMBL/GenBank/DDBJ databases">
        <authorList>
            <person name="de Groot N.N."/>
        </authorList>
    </citation>
    <scope>NUCLEOTIDE SEQUENCE [LARGE SCALE GENOMIC DNA]</scope>
    <source>
        <strain evidence="3 4">DSM 43357</strain>
    </source>
</reference>
<sequence>MDFTLTYHPTPDEVGRALQHGVGRQLRAVRVALPAVLAASGLACLLLGTVGLGAGLLAGAVAFPPVLTGVIRRTARRQLGYLCVPTTLHVTGDGYSMSTEQSTSAVKWSLFSDVVATPEFWLFFVNRQFAGFLPRRAFDPAQQTALDALFAPQPTPASR</sequence>
<evidence type="ECO:0000313" key="4">
    <source>
        <dbReference type="Proteomes" id="UP000198953"/>
    </source>
</evidence>
<evidence type="ECO:0000256" key="1">
    <source>
        <dbReference type="SAM" id="Phobius"/>
    </source>
</evidence>